<organism evidence="1 2">
    <name type="scientific">Kluyveromyces lactis (strain ATCC 8585 / CBS 2359 / DSM 70799 / NBRC 1267 / NRRL Y-1140 / WM37)</name>
    <name type="common">Yeast</name>
    <name type="synonym">Candida sphaerica</name>
    <dbReference type="NCBI Taxonomy" id="284590"/>
    <lineage>
        <taxon>Eukaryota</taxon>
        <taxon>Fungi</taxon>
        <taxon>Dikarya</taxon>
        <taxon>Ascomycota</taxon>
        <taxon>Saccharomycotina</taxon>
        <taxon>Saccharomycetes</taxon>
        <taxon>Saccharomycetales</taxon>
        <taxon>Saccharomycetaceae</taxon>
        <taxon>Kluyveromyces</taxon>
    </lineage>
</organism>
<dbReference type="EMBL" id="CR382125">
    <property type="protein sequence ID" value="CAG99754.1"/>
    <property type="molecule type" value="Genomic_DNA"/>
</dbReference>
<keyword evidence="2" id="KW-1185">Reference proteome</keyword>
<proteinExistence type="predicted"/>
<dbReference type="InterPro" id="IPR035979">
    <property type="entry name" value="RBD_domain_sf"/>
</dbReference>
<dbReference type="FunCoup" id="Q6CN22">
    <property type="interactions" value="58"/>
</dbReference>
<dbReference type="eggNOG" id="ENOG502RR5W">
    <property type="taxonomic scope" value="Eukaryota"/>
</dbReference>
<dbReference type="STRING" id="284590.Q6CN22"/>
<dbReference type="Proteomes" id="UP000000598">
    <property type="component" value="Chromosome E"/>
</dbReference>
<dbReference type="InParanoid" id="Q6CN22"/>
<reference evidence="1 2" key="1">
    <citation type="journal article" date="2004" name="Nature">
        <title>Genome evolution in yeasts.</title>
        <authorList>
            <consortium name="Genolevures"/>
            <person name="Dujon B."/>
            <person name="Sherman D."/>
            <person name="Fischer G."/>
            <person name="Durrens P."/>
            <person name="Casaregola S."/>
            <person name="Lafontaine I."/>
            <person name="de Montigny J."/>
            <person name="Marck C."/>
            <person name="Neuveglise C."/>
            <person name="Talla E."/>
            <person name="Goffard N."/>
            <person name="Frangeul L."/>
            <person name="Aigle M."/>
            <person name="Anthouard V."/>
            <person name="Babour A."/>
            <person name="Barbe V."/>
            <person name="Barnay S."/>
            <person name="Blanchin S."/>
            <person name="Beckerich J.M."/>
            <person name="Beyne E."/>
            <person name="Bleykasten C."/>
            <person name="Boisrame A."/>
            <person name="Boyer J."/>
            <person name="Cattolico L."/>
            <person name="Confanioleri F."/>
            <person name="de Daruvar A."/>
            <person name="Despons L."/>
            <person name="Fabre E."/>
            <person name="Fairhead C."/>
            <person name="Ferry-Dumazet H."/>
            <person name="Groppi A."/>
            <person name="Hantraye F."/>
            <person name="Hennequin C."/>
            <person name="Jauniaux N."/>
            <person name="Joyet P."/>
            <person name="Kachouri R."/>
            <person name="Kerrest A."/>
            <person name="Koszul R."/>
            <person name="Lemaire M."/>
            <person name="Lesur I."/>
            <person name="Ma L."/>
            <person name="Muller H."/>
            <person name="Nicaud J.M."/>
            <person name="Nikolski M."/>
            <person name="Oztas S."/>
            <person name="Ozier-Kalogeropoulos O."/>
            <person name="Pellenz S."/>
            <person name="Potier S."/>
            <person name="Richard G.F."/>
            <person name="Straub M.L."/>
            <person name="Suleau A."/>
            <person name="Swennene D."/>
            <person name="Tekaia F."/>
            <person name="Wesolowski-Louvel M."/>
            <person name="Westhof E."/>
            <person name="Wirth B."/>
            <person name="Zeniou-Meyer M."/>
            <person name="Zivanovic I."/>
            <person name="Bolotin-Fukuhara M."/>
            <person name="Thierry A."/>
            <person name="Bouchier C."/>
            <person name="Caudron B."/>
            <person name="Scarpelli C."/>
            <person name="Gaillardin C."/>
            <person name="Weissenbach J."/>
            <person name="Wincker P."/>
            <person name="Souciet J.L."/>
        </authorList>
    </citation>
    <scope>NUCLEOTIDE SEQUENCE [LARGE SCALE GENOMIC DNA]</scope>
    <source>
        <strain evidence="2">ATCC 8585 / CBS 2359 / DSM 70799 / NBRC 1267 / NRRL Y-1140 / WM37</strain>
    </source>
</reference>
<evidence type="ECO:0000313" key="2">
    <source>
        <dbReference type="Proteomes" id="UP000000598"/>
    </source>
</evidence>
<name>Q6CN22_KLULA</name>
<accession>Q6CN22</accession>
<protein>
    <submittedName>
        <fullName evidence="1">KLLA0E15907p</fullName>
    </submittedName>
</protein>
<gene>
    <name evidence="1" type="ORF">KLLA0_E15907g</name>
</gene>
<dbReference type="PaxDb" id="284590-Q6CN22"/>
<dbReference type="SUPFAM" id="SSF54928">
    <property type="entry name" value="RNA-binding domain, RBD"/>
    <property type="match status" value="1"/>
</dbReference>
<dbReference type="OMA" id="KHCFKLY"/>
<dbReference type="HOGENOM" id="CLU_1066355_0_0_1"/>
<dbReference type="GO" id="GO:0003676">
    <property type="term" value="F:nucleic acid binding"/>
    <property type="evidence" value="ECO:0007669"/>
    <property type="project" value="InterPro"/>
</dbReference>
<evidence type="ECO:0000313" key="1">
    <source>
        <dbReference type="EMBL" id="CAG99754.1"/>
    </source>
</evidence>
<dbReference type="AlphaFoldDB" id="Q6CN22"/>
<sequence>MRAAQVLWKNGTTKSQLMKEVFATVKNNPAPVKPDVQRLAPDTKFLVYRTYNPSLTKDDFQSLVSMISDKAKSKVLMNSFDVFKYRDPKFFTFLDRYILRFPTNHIMKEYLMASRLSLLDDRAVKFKATDVDSLQQDYARYYRNLVNASKSGKAYFDEVKNPVPKDLSVNWSRLQTIEHRSLLVWNLPENWDHLTVFRKFWWYDIHHSFQVFVNYERNTRLTFIHFNNVRDACLFRNNFHGALVEDNRLLIEKL</sequence>
<dbReference type="KEGG" id="kla:KLLA0_E15907g"/>